<organism evidence="1">
    <name type="scientific">viral metagenome</name>
    <dbReference type="NCBI Taxonomy" id="1070528"/>
    <lineage>
        <taxon>unclassified sequences</taxon>
        <taxon>metagenomes</taxon>
        <taxon>organismal metagenomes</taxon>
    </lineage>
</organism>
<reference evidence="1" key="1">
    <citation type="journal article" date="2020" name="Nature">
        <title>Giant virus diversity and host interactions through global metagenomics.</title>
        <authorList>
            <person name="Schulz F."/>
            <person name="Roux S."/>
            <person name="Paez-Espino D."/>
            <person name="Jungbluth S."/>
            <person name="Walsh D.A."/>
            <person name="Denef V.J."/>
            <person name="McMahon K.D."/>
            <person name="Konstantinidis K.T."/>
            <person name="Eloe-Fadrosh E.A."/>
            <person name="Kyrpides N.C."/>
            <person name="Woyke T."/>
        </authorList>
    </citation>
    <scope>NUCLEOTIDE SEQUENCE</scope>
    <source>
        <strain evidence="1">GVMAG-M-3300020187-37</strain>
    </source>
</reference>
<name>A0A6C0C5Y2_9ZZZZ</name>
<proteinExistence type="predicted"/>
<protein>
    <submittedName>
        <fullName evidence="1">Uncharacterized protein</fullName>
    </submittedName>
</protein>
<sequence length="228" mass="25971">MSAIVPCYIDFEQMPVLDCSFGELPFAFGEYGDIEDTTLPEADLIEVPKAPEKQVKSLRFNDEPVFQTFEENRSDKAVPKVPISVGPEDVPLFKCKSGHMYDEIDVKIALLENKIFNEKLGEDFKQPQMNYLVKRLRKENYFLLSDPIGYVTTELLLGSTKSIGEFPVEVVRDCVANIKYILENVEESGSNYVVNYIESFSITNRPGKDQRPAVRKKLAQIEAILDRM</sequence>
<accession>A0A6C0C5Y2</accession>
<evidence type="ECO:0000313" key="1">
    <source>
        <dbReference type="EMBL" id="QHS99830.1"/>
    </source>
</evidence>
<dbReference type="EMBL" id="MN739348">
    <property type="protein sequence ID" value="QHS99830.1"/>
    <property type="molecule type" value="Genomic_DNA"/>
</dbReference>
<dbReference type="AlphaFoldDB" id="A0A6C0C5Y2"/>